<organism evidence="2 3">
    <name type="scientific">Potamilus streckersoni</name>
    <dbReference type="NCBI Taxonomy" id="2493646"/>
    <lineage>
        <taxon>Eukaryota</taxon>
        <taxon>Metazoa</taxon>
        <taxon>Spiralia</taxon>
        <taxon>Lophotrochozoa</taxon>
        <taxon>Mollusca</taxon>
        <taxon>Bivalvia</taxon>
        <taxon>Autobranchia</taxon>
        <taxon>Heteroconchia</taxon>
        <taxon>Palaeoheterodonta</taxon>
        <taxon>Unionida</taxon>
        <taxon>Unionoidea</taxon>
        <taxon>Unionidae</taxon>
        <taxon>Ambleminae</taxon>
        <taxon>Lampsilini</taxon>
        <taxon>Potamilus</taxon>
    </lineage>
</organism>
<proteinExistence type="predicted"/>
<dbReference type="Proteomes" id="UP001195483">
    <property type="component" value="Unassembled WGS sequence"/>
</dbReference>
<feature type="region of interest" description="Disordered" evidence="1">
    <location>
        <begin position="118"/>
        <end position="142"/>
    </location>
</feature>
<reference evidence="2" key="2">
    <citation type="journal article" date="2021" name="Genome Biol. Evol.">
        <title>Developing a high-quality reference genome for a parasitic bivalve with doubly uniparental inheritance (Bivalvia: Unionida).</title>
        <authorList>
            <person name="Smith C.H."/>
        </authorList>
    </citation>
    <scope>NUCLEOTIDE SEQUENCE</scope>
    <source>
        <strain evidence="2">CHS0354</strain>
        <tissue evidence="2">Mantle</tissue>
    </source>
</reference>
<sequence>MSIPPRPHYIGLFHYPTATDESKKAKLSKWFLKKEEARRKQKVLAKLPKCQPKLLQRCGDSYKKPHRIHDNYGNDVNGDKHNTQQIDPVSRGRGATHRQWQPMLLQRCGGYIQEILQDPSTRDDDPALCPKQLSDGERPSIVQMGPQQVKGRVFQEIKNGADLQAATST</sequence>
<feature type="compositionally biased region" description="Basic and acidic residues" evidence="1">
    <location>
        <begin position="65"/>
        <end position="82"/>
    </location>
</feature>
<gene>
    <name evidence="2" type="ORF">CHS0354_039849</name>
</gene>
<reference evidence="2" key="3">
    <citation type="submission" date="2023-05" db="EMBL/GenBank/DDBJ databases">
        <authorList>
            <person name="Smith C.H."/>
        </authorList>
    </citation>
    <scope>NUCLEOTIDE SEQUENCE</scope>
    <source>
        <strain evidence="2">CHS0354</strain>
        <tissue evidence="2">Mantle</tissue>
    </source>
</reference>
<name>A0AAE0SRI6_9BIVA</name>
<comment type="caution">
    <text evidence="2">The sequence shown here is derived from an EMBL/GenBank/DDBJ whole genome shotgun (WGS) entry which is preliminary data.</text>
</comment>
<evidence type="ECO:0000313" key="3">
    <source>
        <dbReference type="Proteomes" id="UP001195483"/>
    </source>
</evidence>
<protein>
    <submittedName>
        <fullName evidence="2">Uncharacterized protein</fullName>
    </submittedName>
</protein>
<evidence type="ECO:0000256" key="1">
    <source>
        <dbReference type="SAM" id="MobiDB-lite"/>
    </source>
</evidence>
<dbReference type="AlphaFoldDB" id="A0AAE0SRI6"/>
<keyword evidence="3" id="KW-1185">Reference proteome</keyword>
<reference evidence="2" key="1">
    <citation type="journal article" date="2021" name="Genome Biol. Evol.">
        <title>A High-Quality Reference Genome for a Parasitic Bivalve with Doubly Uniparental Inheritance (Bivalvia: Unionida).</title>
        <authorList>
            <person name="Smith C.H."/>
        </authorList>
    </citation>
    <scope>NUCLEOTIDE SEQUENCE</scope>
    <source>
        <strain evidence="2">CHS0354</strain>
    </source>
</reference>
<dbReference type="EMBL" id="JAEAOA010002323">
    <property type="protein sequence ID" value="KAK3596856.1"/>
    <property type="molecule type" value="Genomic_DNA"/>
</dbReference>
<accession>A0AAE0SRI6</accession>
<feature type="region of interest" description="Disordered" evidence="1">
    <location>
        <begin position="65"/>
        <end position="97"/>
    </location>
</feature>
<evidence type="ECO:0000313" key="2">
    <source>
        <dbReference type="EMBL" id="KAK3596856.1"/>
    </source>
</evidence>